<dbReference type="SUPFAM" id="SSF52141">
    <property type="entry name" value="Uracil-DNA glycosylase-like"/>
    <property type="match status" value="1"/>
</dbReference>
<evidence type="ECO:0000259" key="6">
    <source>
        <dbReference type="SMART" id="SM00986"/>
    </source>
</evidence>
<organism evidence="7 8">
    <name type="scientific">Cryptosporidium andersoni</name>
    <dbReference type="NCBI Taxonomy" id="117008"/>
    <lineage>
        <taxon>Eukaryota</taxon>
        <taxon>Sar</taxon>
        <taxon>Alveolata</taxon>
        <taxon>Apicomplexa</taxon>
        <taxon>Conoidasida</taxon>
        <taxon>Coccidia</taxon>
        <taxon>Eucoccidiorida</taxon>
        <taxon>Eimeriorina</taxon>
        <taxon>Cryptosporidiidae</taxon>
        <taxon>Cryptosporidium</taxon>
    </lineage>
</organism>
<dbReference type="InterPro" id="IPR002043">
    <property type="entry name" value="UDG_fam1"/>
</dbReference>
<feature type="active site" description="Proton acceptor" evidence="5">
    <location>
        <position position="133"/>
    </location>
</feature>
<keyword evidence="8" id="KW-1185">Reference proteome</keyword>
<evidence type="ECO:0000256" key="5">
    <source>
        <dbReference type="HAMAP-Rule" id="MF_03166"/>
    </source>
</evidence>
<feature type="domain" description="Uracil-DNA glycosylase-like" evidence="6">
    <location>
        <begin position="118"/>
        <end position="273"/>
    </location>
</feature>
<dbReference type="GO" id="GO:0005634">
    <property type="term" value="C:nucleus"/>
    <property type="evidence" value="ECO:0007669"/>
    <property type="project" value="UniProtKB-SubCell"/>
</dbReference>
<gene>
    <name evidence="7" type="ORF">cand_029680</name>
</gene>
<sequence length="287" mass="32604">MNKITITDYFIKKTDDKRSVKDVLDTEDSVESLEKKTRKIDENCNGSNSAIGLITFSDCSDNFPYESLLRSYIGDEWFEYLKNELAQPYFTKCFETVRRKRQISKVYPSEQMMFLAFKLTPISKVSAVIIGQDPYHQPGQAMGLCFSVPKGVTVPPSLRNIYKEIGCTDVPHGDLTSWANQGVFMLNSLLSVEEGKPMSHKGLGWERFTSAVISTLNSIDRKIVFLLWGKSAQTKAENVCKNKHKVLKSAHPSPLSQKNFIGCGHFIKCNDFLRELNRPEIDWVPTK</sequence>
<dbReference type="NCBIfam" id="NF003592">
    <property type="entry name" value="PRK05254.1-5"/>
    <property type="match status" value="1"/>
</dbReference>
<dbReference type="NCBIfam" id="TIGR00628">
    <property type="entry name" value="ung"/>
    <property type="match status" value="1"/>
</dbReference>
<dbReference type="OrthoDB" id="10031947at2759"/>
<dbReference type="Pfam" id="PF03167">
    <property type="entry name" value="UDG"/>
    <property type="match status" value="1"/>
</dbReference>
<protein>
    <recommendedName>
        <fullName evidence="5">Uracil-DNA glycosylase</fullName>
        <shortName evidence="5">UDG</shortName>
        <ecNumber evidence="5">3.2.2.27</ecNumber>
    </recommendedName>
</protein>
<dbReference type="InterPro" id="IPR005122">
    <property type="entry name" value="Uracil-DNA_glycosylase-like"/>
</dbReference>
<reference evidence="7 8" key="1">
    <citation type="submission" date="2016-10" db="EMBL/GenBank/DDBJ databases">
        <title>Reductive evolution of mitochondrial metabolism and differential evolution of invasion-related proteins in Cryptosporidium.</title>
        <authorList>
            <person name="Liu S."/>
            <person name="Roellig D.M."/>
            <person name="Guo Y."/>
            <person name="Li N."/>
            <person name="Frace M.A."/>
            <person name="Tang K."/>
            <person name="Zhang L."/>
            <person name="Feng Y."/>
            <person name="Xiao L."/>
        </authorList>
    </citation>
    <scope>NUCLEOTIDE SEQUENCE [LARGE SCALE GENOMIC DNA]</scope>
    <source>
        <strain evidence="7">30847</strain>
    </source>
</reference>
<dbReference type="EC" id="3.2.2.27" evidence="5"/>
<dbReference type="EMBL" id="LRBS01000085">
    <property type="protein sequence ID" value="OII75723.1"/>
    <property type="molecule type" value="Genomic_DNA"/>
</dbReference>
<evidence type="ECO:0000313" key="8">
    <source>
        <dbReference type="Proteomes" id="UP000186804"/>
    </source>
</evidence>
<comment type="subcellular location">
    <subcellularLocation>
        <location evidence="5">Mitochondrion</location>
    </subcellularLocation>
    <subcellularLocation>
        <location evidence="5">Nucleus</location>
    </subcellularLocation>
</comment>
<dbReference type="SMART" id="SM00987">
    <property type="entry name" value="UreE_C"/>
    <property type="match status" value="1"/>
</dbReference>
<dbReference type="GO" id="GO:0005739">
    <property type="term" value="C:mitochondrion"/>
    <property type="evidence" value="ECO:0007669"/>
    <property type="project" value="UniProtKB-SubCell"/>
</dbReference>
<dbReference type="GO" id="GO:0004844">
    <property type="term" value="F:uracil DNA N-glycosylase activity"/>
    <property type="evidence" value="ECO:0007669"/>
    <property type="project" value="UniProtKB-UniRule"/>
</dbReference>
<name>A0A1J4MQL0_9CRYT</name>
<dbReference type="GeneID" id="92367152"/>
<evidence type="ECO:0000256" key="2">
    <source>
        <dbReference type="ARBA" id="ARBA00022763"/>
    </source>
</evidence>
<evidence type="ECO:0000256" key="4">
    <source>
        <dbReference type="ARBA" id="ARBA00023204"/>
    </source>
</evidence>
<keyword evidence="5" id="KW-0539">Nucleus</keyword>
<dbReference type="CDD" id="cd10027">
    <property type="entry name" value="UDG-F1-like"/>
    <property type="match status" value="1"/>
</dbReference>
<dbReference type="NCBIfam" id="NF003588">
    <property type="entry name" value="PRK05254.1-1"/>
    <property type="match status" value="1"/>
</dbReference>
<keyword evidence="4 5" id="KW-0234">DNA repair</keyword>
<dbReference type="RefSeq" id="XP_067067569.1">
    <property type="nucleotide sequence ID" value="XM_067213195.1"/>
</dbReference>
<evidence type="ECO:0000256" key="3">
    <source>
        <dbReference type="ARBA" id="ARBA00022801"/>
    </source>
</evidence>
<proteinExistence type="inferred from homology"/>
<keyword evidence="5" id="KW-0496">Mitochondrion</keyword>
<comment type="function">
    <text evidence="5">Excises uracil residues from the DNA which can arise as a result of misincorporation of dUMP residues by DNA polymerase or due to deamination of cytosine.</text>
</comment>
<accession>A0A1J4MQL0</accession>
<dbReference type="SMART" id="SM00986">
    <property type="entry name" value="UDG"/>
    <property type="match status" value="1"/>
</dbReference>
<dbReference type="Proteomes" id="UP000186804">
    <property type="component" value="Unassembled WGS sequence"/>
</dbReference>
<dbReference type="PANTHER" id="PTHR11264">
    <property type="entry name" value="URACIL-DNA GLYCOSYLASE"/>
    <property type="match status" value="1"/>
</dbReference>
<dbReference type="PANTHER" id="PTHR11264:SF0">
    <property type="entry name" value="URACIL-DNA GLYCOSYLASE"/>
    <property type="match status" value="1"/>
</dbReference>
<dbReference type="NCBIfam" id="NF003589">
    <property type="entry name" value="PRK05254.1-2"/>
    <property type="match status" value="1"/>
</dbReference>
<comment type="catalytic activity">
    <reaction evidence="5">
        <text>Hydrolyzes single-stranded DNA or mismatched double-stranded DNA and polynucleotides, releasing free uracil.</text>
        <dbReference type="EC" id="3.2.2.27"/>
    </reaction>
</comment>
<evidence type="ECO:0000256" key="1">
    <source>
        <dbReference type="ARBA" id="ARBA00008184"/>
    </source>
</evidence>
<dbReference type="Gene3D" id="3.40.470.10">
    <property type="entry name" value="Uracil-DNA glycosylase-like domain"/>
    <property type="match status" value="1"/>
</dbReference>
<evidence type="ECO:0000313" key="7">
    <source>
        <dbReference type="EMBL" id="OII75723.1"/>
    </source>
</evidence>
<comment type="similarity">
    <text evidence="1 5">Belongs to the uracil-DNA glycosylase (UDG) superfamily. UNG family.</text>
</comment>
<dbReference type="AlphaFoldDB" id="A0A1J4MQL0"/>
<dbReference type="GO" id="GO:0097510">
    <property type="term" value="P:base-excision repair, AP site formation via deaminated base removal"/>
    <property type="evidence" value="ECO:0007669"/>
    <property type="project" value="TreeGrafter"/>
</dbReference>
<dbReference type="HAMAP" id="MF_00148">
    <property type="entry name" value="UDG"/>
    <property type="match status" value="1"/>
</dbReference>
<dbReference type="VEuPathDB" id="CryptoDB:cand_029680"/>
<dbReference type="InterPro" id="IPR036895">
    <property type="entry name" value="Uracil-DNA_glycosylase-like_sf"/>
</dbReference>
<keyword evidence="2 5" id="KW-0227">DNA damage</keyword>
<keyword evidence="3 5" id="KW-0378">Hydrolase</keyword>
<comment type="caution">
    <text evidence="7">The sequence shown here is derived from an EMBL/GenBank/DDBJ whole genome shotgun (WGS) entry which is preliminary data.</text>
</comment>